<proteinExistence type="predicted"/>
<dbReference type="Proteomes" id="UP000217986">
    <property type="component" value="Unassembled WGS sequence"/>
</dbReference>
<name>A0A2A2EIW5_9BIFI</name>
<dbReference type="EMBL" id="MVOG01000026">
    <property type="protein sequence ID" value="PAU68858.1"/>
    <property type="molecule type" value="Genomic_DNA"/>
</dbReference>
<reference evidence="1 2" key="1">
    <citation type="journal article" date="2017" name="ISME J.">
        <title>Unveiling bifidobacterial biogeography across the mammalian branch of the tree of life.</title>
        <authorList>
            <person name="Milani C."/>
            <person name="Mangifesta M."/>
            <person name="Mancabelli L."/>
            <person name="Lugli G.A."/>
            <person name="James K."/>
            <person name="Duranti S."/>
            <person name="Turroni F."/>
            <person name="Ferrario C."/>
            <person name="Ossiprandi M.C."/>
            <person name="van Sinderen D."/>
            <person name="Ventura M."/>
        </authorList>
    </citation>
    <scope>NUCLEOTIDE SEQUENCE [LARGE SCALE GENOMIC DNA]</scope>
    <source>
        <strain evidence="1 2">70</strain>
    </source>
</reference>
<sequence length="43" mass="5122">MIKLCIYIKNDRKGGRMHDEPTVTVRIELFDDEPETAEETRRD</sequence>
<evidence type="ECO:0000313" key="2">
    <source>
        <dbReference type="Proteomes" id="UP000217986"/>
    </source>
</evidence>
<protein>
    <submittedName>
        <fullName evidence="1">Uncharacterized protein</fullName>
    </submittedName>
</protein>
<organism evidence="1 2">
    <name type="scientific">Bifidobacterium italicum</name>
    <dbReference type="NCBI Taxonomy" id="1960968"/>
    <lineage>
        <taxon>Bacteria</taxon>
        <taxon>Bacillati</taxon>
        <taxon>Actinomycetota</taxon>
        <taxon>Actinomycetes</taxon>
        <taxon>Bifidobacteriales</taxon>
        <taxon>Bifidobacteriaceae</taxon>
        <taxon>Bifidobacterium</taxon>
    </lineage>
</organism>
<comment type="caution">
    <text evidence="1">The sequence shown here is derived from an EMBL/GenBank/DDBJ whole genome shotgun (WGS) entry which is preliminary data.</text>
</comment>
<evidence type="ECO:0000313" key="1">
    <source>
        <dbReference type="EMBL" id="PAU68858.1"/>
    </source>
</evidence>
<dbReference type="RefSeq" id="WP_268802263.1">
    <property type="nucleotide sequence ID" value="NZ_MVOG01000026.1"/>
</dbReference>
<keyword evidence="2" id="KW-1185">Reference proteome</keyword>
<gene>
    <name evidence="1" type="ORF">B1400_1242</name>
</gene>
<accession>A0A2A2EIW5</accession>
<dbReference type="AlphaFoldDB" id="A0A2A2EIW5"/>